<comment type="caution">
    <text evidence="4">The sequence shown here is derived from an EMBL/GenBank/DDBJ whole genome shotgun (WGS) entry which is preliminary data.</text>
</comment>
<feature type="domain" description="FecR protein" evidence="2">
    <location>
        <begin position="133"/>
        <end position="225"/>
    </location>
</feature>
<dbReference type="Pfam" id="PF16344">
    <property type="entry name" value="FecR_C"/>
    <property type="match status" value="1"/>
</dbReference>
<dbReference type="InterPro" id="IPR012373">
    <property type="entry name" value="Ferrdict_sens_TM"/>
</dbReference>
<proteinExistence type="predicted"/>
<sequence>MNKNEFYDLLAKELSDTATEDDKARLRSLIEEFSLEKEYQAIVSNWQNELSGITERTYNLERVRQRVIRGIQRKDPSFRMGQVPARKQAFLSAQAFKVAASLLLLAAISIFTYIFYSSNIENTPEVKWIEKQTLAGQTTILTFKDGSEITLNGQSSIRFPENFGPTSREVFFSGEGYFDIATNPDKPFVVHMKDYSLKVLGTVFNINEYDSKETLQISLLEGKVEVGKNTSREKITLEPGKQVTFNRATSEAVVNGFDVLKTVGWKDKIFIFEAEPLHHVLSVLEKRYGVIFQYAQEVAVGCKINASFKDESIKTILKALEHATGIKYSTEDYKSIILSGNGCQ</sequence>
<feature type="domain" description="Protein FecR C-terminal" evidence="3">
    <location>
        <begin position="270"/>
        <end position="336"/>
    </location>
</feature>
<dbReference type="RefSeq" id="WP_155173457.1">
    <property type="nucleotide sequence ID" value="NZ_BAAAFL010000016.1"/>
</dbReference>
<accession>A0ABW9RQJ6</accession>
<dbReference type="EMBL" id="SMLW01000581">
    <property type="protein sequence ID" value="MTI26444.1"/>
    <property type="molecule type" value="Genomic_DNA"/>
</dbReference>
<evidence type="ECO:0000313" key="5">
    <source>
        <dbReference type="Proteomes" id="UP000798808"/>
    </source>
</evidence>
<dbReference type="InterPro" id="IPR032508">
    <property type="entry name" value="FecR_C"/>
</dbReference>
<name>A0ABW9RQJ6_9BACT</name>
<dbReference type="Proteomes" id="UP000798808">
    <property type="component" value="Unassembled WGS sequence"/>
</dbReference>
<dbReference type="InterPro" id="IPR006860">
    <property type="entry name" value="FecR"/>
</dbReference>
<dbReference type="PIRSF" id="PIRSF018266">
    <property type="entry name" value="FecR"/>
    <property type="match status" value="1"/>
</dbReference>
<organism evidence="4 5">
    <name type="scientific">Fulvivirga kasyanovii</name>
    <dbReference type="NCBI Taxonomy" id="396812"/>
    <lineage>
        <taxon>Bacteria</taxon>
        <taxon>Pseudomonadati</taxon>
        <taxon>Bacteroidota</taxon>
        <taxon>Cytophagia</taxon>
        <taxon>Cytophagales</taxon>
        <taxon>Fulvivirgaceae</taxon>
        <taxon>Fulvivirga</taxon>
    </lineage>
</organism>
<keyword evidence="5" id="KW-1185">Reference proteome</keyword>
<dbReference type="PANTHER" id="PTHR30273">
    <property type="entry name" value="PERIPLASMIC SIGNAL SENSOR AND SIGMA FACTOR ACTIVATOR FECR-RELATED"/>
    <property type="match status" value="1"/>
</dbReference>
<dbReference type="PANTHER" id="PTHR30273:SF2">
    <property type="entry name" value="PROTEIN FECR"/>
    <property type="match status" value="1"/>
</dbReference>
<reference evidence="4 5" key="1">
    <citation type="submission" date="2019-02" db="EMBL/GenBank/DDBJ databases">
        <authorList>
            <person name="Goldberg S.R."/>
            <person name="Haltli B.A."/>
            <person name="Correa H."/>
            <person name="Russell K.G."/>
        </authorList>
    </citation>
    <scope>NUCLEOTIDE SEQUENCE [LARGE SCALE GENOMIC DNA]</scope>
    <source>
        <strain evidence="4 5">JCM 16186</strain>
    </source>
</reference>
<dbReference type="Pfam" id="PF04773">
    <property type="entry name" value="FecR"/>
    <property type="match status" value="1"/>
</dbReference>
<keyword evidence="1" id="KW-1133">Transmembrane helix</keyword>
<feature type="transmembrane region" description="Helical" evidence="1">
    <location>
        <begin position="95"/>
        <end position="116"/>
    </location>
</feature>
<dbReference type="Gene3D" id="3.55.50.30">
    <property type="match status" value="1"/>
</dbReference>
<gene>
    <name evidence="4" type="ORF">E1163_15910</name>
</gene>
<evidence type="ECO:0000259" key="2">
    <source>
        <dbReference type="Pfam" id="PF04773"/>
    </source>
</evidence>
<keyword evidence="1" id="KW-0472">Membrane</keyword>
<evidence type="ECO:0000313" key="4">
    <source>
        <dbReference type="EMBL" id="MTI26444.1"/>
    </source>
</evidence>
<evidence type="ECO:0000259" key="3">
    <source>
        <dbReference type="Pfam" id="PF16344"/>
    </source>
</evidence>
<keyword evidence="1" id="KW-0812">Transmembrane</keyword>
<dbReference type="Gene3D" id="2.60.120.1440">
    <property type="match status" value="1"/>
</dbReference>
<evidence type="ECO:0000256" key="1">
    <source>
        <dbReference type="SAM" id="Phobius"/>
    </source>
</evidence>
<protein>
    <submittedName>
        <fullName evidence="4">DUF4974 domain-containing protein</fullName>
    </submittedName>
</protein>